<sequence length="398" mass="43490">MENKTYLNQLLQKYLDNEASEAELQVLFSELEANRNDAEWEELLLPVFREKRPERDYKPGEWEEIIEAILHQQPAPAAPARVVRFPLPRMVAAAAALLAIATGVLLWQNHMAGEKATQVTAKQDVGPIGNRAVLTLADGTTVLLDSAANGLLAQQGATQITKNADGAVTYNEAAGHTTRANTYNSLSTPRGGQFKLTLPDGTRVWLNAATTLRYPVAFSGNERRVEMTGEAYFEVASNAKAPFAVVSANQEVKVLGTAFNINAYTDEARTKTTLLQGSVRVAALPASPGSKSAVITLQPGQQALLNNNGLEVDNDPDMQEVLAWKNGQLDLRNLDVKALMRQLSRWYDVDVVFQGPVPTGAFGGILDHRLYLSNILEVLEARGIHCKLEGKKLYVSSR</sequence>
<dbReference type="Pfam" id="PF16344">
    <property type="entry name" value="FecR_C"/>
    <property type="match status" value="1"/>
</dbReference>
<feature type="transmembrane region" description="Helical" evidence="1">
    <location>
        <begin position="90"/>
        <end position="107"/>
    </location>
</feature>
<keyword evidence="1" id="KW-0472">Membrane</keyword>
<dbReference type="Pfam" id="PF04773">
    <property type="entry name" value="FecR"/>
    <property type="match status" value="1"/>
</dbReference>
<proteinExistence type="predicted"/>
<comment type="caution">
    <text evidence="4">The sequence shown here is derived from an EMBL/GenBank/DDBJ whole genome shotgun (WGS) entry which is preliminary data.</text>
</comment>
<keyword evidence="5" id="KW-1185">Reference proteome</keyword>
<dbReference type="PANTHER" id="PTHR30273">
    <property type="entry name" value="PERIPLASMIC SIGNAL SENSOR AND SIGMA FACTOR ACTIVATOR FECR-RELATED"/>
    <property type="match status" value="1"/>
</dbReference>
<feature type="domain" description="FecR protein" evidence="2">
    <location>
        <begin position="186"/>
        <end position="280"/>
    </location>
</feature>
<organism evidence="4 5">
    <name type="scientific">Filimonas effusa</name>
    <dbReference type="NCBI Taxonomy" id="2508721"/>
    <lineage>
        <taxon>Bacteria</taxon>
        <taxon>Pseudomonadati</taxon>
        <taxon>Bacteroidota</taxon>
        <taxon>Chitinophagia</taxon>
        <taxon>Chitinophagales</taxon>
        <taxon>Chitinophagaceae</taxon>
        <taxon>Filimonas</taxon>
    </lineage>
</organism>
<dbReference type="OrthoDB" id="622631at2"/>
<dbReference type="RefSeq" id="WP_129005446.1">
    <property type="nucleotide sequence ID" value="NZ_SDHZ01000004.1"/>
</dbReference>
<dbReference type="AlphaFoldDB" id="A0A4Q1D0K5"/>
<evidence type="ECO:0000313" key="4">
    <source>
        <dbReference type="EMBL" id="RXK81192.1"/>
    </source>
</evidence>
<evidence type="ECO:0000259" key="3">
    <source>
        <dbReference type="Pfam" id="PF16344"/>
    </source>
</evidence>
<evidence type="ECO:0000256" key="1">
    <source>
        <dbReference type="SAM" id="Phobius"/>
    </source>
</evidence>
<dbReference type="Gene3D" id="2.60.120.1440">
    <property type="match status" value="1"/>
</dbReference>
<evidence type="ECO:0000313" key="5">
    <source>
        <dbReference type="Proteomes" id="UP000290545"/>
    </source>
</evidence>
<reference evidence="4 5" key="1">
    <citation type="submission" date="2019-01" db="EMBL/GenBank/DDBJ databases">
        <title>Filimonas sp. strain TTM-71.</title>
        <authorList>
            <person name="Chen W.-M."/>
        </authorList>
    </citation>
    <scope>NUCLEOTIDE SEQUENCE [LARGE SCALE GENOMIC DNA]</scope>
    <source>
        <strain evidence="4 5">TTM-71</strain>
    </source>
</reference>
<accession>A0A4Q1D0K5</accession>
<keyword evidence="1" id="KW-1133">Transmembrane helix</keyword>
<dbReference type="InterPro" id="IPR012373">
    <property type="entry name" value="Ferrdict_sens_TM"/>
</dbReference>
<dbReference type="EMBL" id="SDHZ01000004">
    <property type="protein sequence ID" value="RXK81192.1"/>
    <property type="molecule type" value="Genomic_DNA"/>
</dbReference>
<dbReference type="PANTHER" id="PTHR30273:SF2">
    <property type="entry name" value="PROTEIN FECR"/>
    <property type="match status" value="1"/>
</dbReference>
<dbReference type="InterPro" id="IPR032508">
    <property type="entry name" value="FecR_C"/>
</dbReference>
<protein>
    <submittedName>
        <fullName evidence="4">FecR family protein</fullName>
    </submittedName>
</protein>
<evidence type="ECO:0000259" key="2">
    <source>
        <dbReference type="Pfam" id="PF04773"/>
    </source>
</evidence>
<dbReference type="FunFam" id="2.60.120.1440:FF:000001">
    <property type="entry name" value="Putative anti-sigma factor"/>
    <property type="match status" value="1"/>
</dbReference>
<feature type="domain" description="Protein FecR C-terminal" evidence="3">
    <location>
        <begin position="331"/>
        <end position="395"/>
    </location>
</feature>
<dbReference type="Gene3D" id="3.55.50.30">
    <property type="match status" value="1"/>
</dbReference>
<name>A0A4Q1D0K5_9BACT</name>
<dbReference type="GO" id="GO:0016989">
    <property type="term" value="F:sigma factor antagonist activity"/>
    <property type="evidence" value="ECO:0007669"/>
    <property type="project" value="TreeGrafter"/>
</dbReference>
<keyword evidence="1" id="KW-0812">Transmembrane</keyword>
<gene>
    <name evidence="4" type="ORF">ESB13_19835</name>
</gene>
<dbReference type="Proteomes" id="UP000290545">
    <property type="component" value="Unassembled WGS sequence"/>
</dbReference>
<dbReference type="InterPro" id="IPR006860">
    <property type="entry name" value="FecR"/>
</dbReference>